<evidence type="ECO:0000259" key="1">
    <source>
        <dbReference type="Pfam" id="PF12697"/>
    </source>
</evidence>
<dbReference type="RefSeq" id="WP_037042032.1">
    <property type="nucleotide sequence ID" value="NZ_BAAAUZ010000015.1"/>
</dbReference>
<name>A0A9W6NTV2_9PSEU</name>
<dbReference type="GO" id="GO:0046464">
    <property type="term" value="P:acylglycerol catabolic process"/>
    <property type="evidence" value="ECO:0007669"/>
    <property type="project" value="TreeGrafter"/>
</dbReference>
<dbReference type="SUPFAM" id="SSF53474">
    <property type="entry name" value="alpha/beta-Hydrolases"/>
    <property type="match status" value="1"/>
</dbReference>
<dbReference type="PANTHER" id="PTHR43798:SF5">
    <property type="entry name" value="MONOACYLGLYCEROL LIPASE ABHD6"/>
    <property type="match status" value="1"/>
</dbReference>
<accession>A0A9W6NTV2</accession>
<dbReference type="EMBL" id="BSFQ01000001">
    <property type="protein sequence ID" value="GLL09134.1"/>
    <property type="molecule type" value="Genomic_DNA"/>
</dbReference>
<feature type="domain" description="AB hydrolase-1" evidence="1">
    <location>
        <begin position="23"/>
        <end position="252"/>
    </location>
</feature>
<dbReference type="AlphaFoldDB" id="A0A9W6NTV2"/>
<dbReference type="GO" id="GO:0016020">
    <property type="term" value="C:membrane"/>
    <property type="evidence" value="ECO:0007669"/>
    <property type="project" value="TreeGrafter"/>
</dbReference>
<reference evidence="2" key="2">
    <citation type="submission" date="2023-01" db="EMBL/GenBank/DDBJ databases">
        <authorList>
            <person name="Sun Q."/>
            <person name="Evtushenko L."/>
        </authorList>
    </citation>
    <scope>NUCLEOTIDE SEQUENCE</scope>
    <source>
        <strain evidence="2">VKM Ac-1069</strain>
    </source>
</reference>
<gene>
    <name evidence="2" type="ORF">GCM10017577_02740</name>
</gene>
<dbReference type="PRINTS" id="PR00111">
    <property type="entry name" value="ABHYDROLASE"/>
</dbReference>
<dbReference type="InterPro" id="IPR029058">
    <property type="entry name" value="AB_hydrolase_fold"/>
</dbReference>
<organism evidence="2 3">
    <name type="scientific">Pseudonocardia halophobica</name>
    <dbReference type="NCBI Taxonomy" id="29401"/>
    <lineage>
        <taxon>Bacteria</taxon>
        <taxon>Bacillati</taxon>
        <taxon>Actinomycetota</taxon>
        <taxon>Actinomycetes</taxon>
        <taxon>Pseudonocardiales</taxon>
        <taxon>Pseudonocardiaceae</taxon>
        <taxon>Pseudonocardia</taxon>
    </lineage>
</organism>
<dbReference type="Proteomes" id="UP001143463">
    <property type="component" value="Unassembled WGS sequence"/>
</dbReference>
<sequence>MVLVRRGVVDVDVDRVGAGPPVVLLGSIAGGRRVWDPLADALLDRYRVLTLDLHGHGATPPWPGFRPQTLTDQVRLVHAVTAGSTERLGLVGHSFGGAVAMRAAVELGERVRALVLVEPTPFALLARAGHDDLFDAVCASRDRLAEGIAAGRPDEAARELTDHWLGPGHWDALPAERQASVVKGLRHRLAEFDAVTDPGLTLAEVATAEAPTLLIHSPDPLEPVRALVDVLGEARPDWERVELPGAGQWAPLTGAEELKPTISAFLDRHLGP</sequence>
<dbReference type="Gene3D" id="3.40.50.1820">
    <property type="entry name" value="alpha/beta hydrolase"/>
    <property type="match status" value="1"/>
</dbReference>
<protein>
    <submittedName>
        <fullName evidence="2">Hydrolase</fullName>
    </submittedName>
</protein>
<dbReference type="InterPro" id="IPR000073">
    <property type="entry name" value="AB_hydrolase_1"/>
</dbReference>
<dbReference type="GO" id="GO:0047372">
    <property type="term" value="F:monoacylglycerol lipase activity"/>
    <property type="evidence" value="ECO:0007669"/>
    <property type="project" value="TreeGrafter"/>
</dbReference>
<dbReference type="Pfam" id="PF12697">
    <property type="entry name" value="Abhydrolase_6"/>
    <property type="match status" value="1"/>
</dbReference>
<keyword evidence="3" id="KW-1185">Reference proteome</keyword>
<evidence type="ECO:0000313" key="2">
    <source>
        <dbReference type="EMBL" id="GLL09134.1"/>
    </source>
</evidence>
<keyword evidence="2" id="KW-0378">Hydrolase</keyword>
<proteinExistence type="predicted"/>
<reference evidence="2" key="1">
    <citation type="journal article" date="2014" name="Int. J. Syst. Evol. Microbiol.">
        <title>Complete genome sequence of Corynebacterium casei LMG S-19264T (=DSM 44701T), isolated from a smear-ripened cheese.</title>
        <authorList>
            <consortium name="US DOE Joint Genome Institute (JGI-PGF)"/>
            <person name="Walter F."/>
            <person name="Albersmeier A."/>
            <person name="Kalinowski J."/>
            <person name="Ruckert C."/>
        </authorList>
    </citation>
    <scope>NUCLEOTIDE SEQUENCE</scope>
    <source>
        <strain evidence="2">VKM Ac-1069</strain>
    </source>
</reference>
<dbReference type="PANTHER" id="PTHR43798">
    <property type="entry name" value="MONOACYLGLYCEROL LIPASE"/>
    <property type="match status" value="1"/>
</dbReference>
<comment type="caution">
    <text evidence="2">The sequence shown here is derived from an EMBL/GenBank/DDBJ whole genome shotgun (WGS) entry which is preliminary data.</text>
</comment>
<evidence type="ECO:0000313" key="3">
    <source>
        <dbReference type="Proteomes" id="UP001143463"/>
    </source>
</evidence>
<dbReference type="InterPro" id="IPR050266">
    <property type="entry name" value="AB_hydrolase_sf"/>
</dbReference>